<dbReference type="EMBL" id="CP031222">
    <property type="protein sequence ID" value="AXI03903.1"/>
    <property type="molecule type" value="Genomic_DNA"/>
</dbReference>
<dbReference type="Pfam" id="PF12893">
    <property type="entry name" value="Lumazine_bd_2"/>
    <property type="match status" value="1"/>
</dbReference>
<evidence type="ECO:0000313" key="2">
    <source>
        <dbReference type="Proteomes" id="UP000253940"/>
    </source>
</evidence>
<dbReference type="InterPro" id="IPR032710">
    <property type="entry name" value="NTF2-like_dom_sf"/>
</dbReference>
<evidence type="ECO:0000313" key="1">
    <source>
        <dbReference type="EMBL" id="AXI03903.1"/>
    </source>
</evidence>
<proteinExistence type="predicted"/>
<reference evidence="1 2" key="1">
    <citation type="submission" date="2018-07" db="EMBL/GenBank/DDBJ databases">
        <title>Genome sequencing of Moraxellaceae gen. HYN0046.</title>
        <authorList>
            <person name="Kim M."/>
            <person name="Yi H."/>
        </authorList>
    </citation>
    <scope>NUCLEOTIDE SEQUENCE [LARGE SCALE GENOMIC DNA]</scope>
    <source>
        <strain evidence="1 2">HYN0046</strain>
    </source>
</reference>
<dbReference type="SUPFAM" id="SSF54427">
    <property type="entry name" value="NTF2-like"/>
    <property type="match status" value="1"/>
</dbReference>
<sequence length="138" mass="15531">MSWCMGAEGSLSIIGVDIMQDVKAITALIERYFDATYRGDVALLRSVFDPRARVIGEINGVPYAKHIDEYLAGVAGRQSPEEVGDPVVMTLLALDVQHTIAMVKLHVQMLGFNYYNFFSLVRQQRAWRVMTKTLTHQP</sequence>
<organism evidence="1 2">
    <name type="scientific">Aquirhabdus parva</name>
    <dbReference type="NCBI Taxonomy" id="2283318"/>
    <lineage>
        <taxon>Bacteria</taxon>
        <taxon>Pseudomonadati</taxon>
        <taxon>Pseudomonadota</taxon>
        <taxon>Gammaproteobacteria</taxon>
        <taxon>Moraxellales</taxon>
        <taxon>Moraxellaceae</taxon>
        <taxon>Aquirhabdus</taxon>
    </lineage>
</organism>
<protein>
    <submittedName>
        <fullName evidence="1">Nuclear transport factor 2 family protein</fullName>
    </submittedName>
</protein>
<keyword evidence="2" id="KW-1185">Reference proteome</keyword>
<name>A0A345P9E4_9GAMM</name>
<dbReference type="Proteomes" id="UP000253940">
    <property type="component" value="Chromosome"/>
</dbReference>
<dbReference type="Gene3D" id="3.10.450.50">
    <property type="match status" value="1"/>
</dbReference>
<dbReference type="InterPro" id="IPR039437">
    <property type="entry name" value="FrzH/put_lumazine-bd"/>
</dbReference>
<dbReference type="AlphaFoldDB" id="A0A345P9E4"/>
<dbReference type="OrthoDB" id="5676998at2"/>
<accession>A0A345P9E4</accession>
<dbReference type="KEGG" id="mbah:HYN46_14275"/>
<gene>
    <name evidence="1" type="ORF">HYN46_14275</name>
</gene>